<evidence type="ECO:0000313" key="3">
    <source>
        <dbReference type="Proteomes" id="UP000276834"/>
    </source>
</evidence>
<reference evidence="2 3" key="1">
    <citation type="journal article" date="2018" name="Proc. R. Soc. B">
        <title>A non-coding region near Follistatin controls head colour polymorphism in the Gouldian finch.</title>
        <authorList>
            <person name="Toomey M.B."/>
            <person name="Marques C.I."/>
            <person name="Andrade P."/>
            <person name="Araujo P.M."/>
            <person name="Sabatino S."/>
            <person name="Gazda M.A."/>
            <person name="Afonso S."/>
            <person name="Lopes R.J."/>
            <person name="Corbo J.C."/>
            <person name="Carneiro M."/>
        </authorList>
    </citation>
    <scope>NUCLEOTIDE SEQUENCE [LARGE SCALE GENOMIC DNA]</scope>
    <source>
        <strain evidence="2">Red01</strain>
        <tissue evidence="2">Muscle</tissue>
    </source>
</reference>
<name>A0A3L8S867_CHLGU</name>
<evidence type="ECO:0000256" key="1">
    <source>
        <dbReference type="SAM" id="MobiDB-lite"/>
    </source>
</evidence>
<dbReference type="AlphaFoldDB" id="A0A3L8S867"/>
<sequence>MPGEGARPHPALLQSPVPGQGTGDYPRKARCSVQPQWHFPDPGQHERSPWPALLLRWFHAIQRKSRIFGPGKENRSTYNKYL</sequence>
<dbReference type="EMBL" id="QUSF01000041">
    <property type="protein sequence ID" value="RLV98444.1"/>
    <property type="molecule type" value="Genomic_DNA"/>
</dbReference>
<evidence type="ECO:0000313" key="2">
    <source>
        <dbReference type="EMBL" id="RLV98444.1"/>
    </source>
</evidence>
<gene>
    <name evidence="2" type="ORF">DV515_00010752</name>
</gene>
<protein>
    <submittedName>
        <fullName evidence="2">Uncharacterized protein</fullName>
    </submittedName>
</protein>
<comment type="caution">
    <text evidence="2">The sequence shown here is derived from an EMBL/GenBank/DDBJ whole genome shotgun (WGS) entry which is preliminary data.</text>
</comment>
<keyword evidence="3" id="KW-1185">Reference proteome</keyword>
<dbReference type="Proteomes" id="UP000276834">
    <property type="component" value="Unassembled WGS sequence"/>
</dbReference>
<feature type="region of interest" description="Disordered" evidence="1">
    <location>
        <begin position="1"/>
        <end position="28"/>
    </location>
</feature>
<proteinExistence type="predicted"/>
<organism evidence="2 3">
    <name type="scientific">Chloebia gouldiae</name>
    <name type="common">Gouldian finch</name>
    <name type="synonym">Erythrura gouldiae</name>
    <dbReference type="NCBI Taxonomy" id="44316"/>
    <lineage>
        <taxon>Eukaryota</taxon>
        <taxon>Metazoa</taxon>
        <taxon>Chordata</taxon>
        <taxon>Craniata</taxon>
        <taxon>Vertebrata</taxon>
        <taxon>Euteleostomi</taxon>
        <taxon>Archelosauria</taxon>
        <taxon>Archosauria</taxon>
        <taxon>Dinosauria</taxon>
        <taxon>Saurischia</taxon>
        <taxon>Theropoda</taxon>
        <taxon>Coelurosauria</taxon>
        <taxon>Aves</taxon>
        <taxon>Neognathae</taxon>
        <taxon>Neoaves</taxon>
        <taxon>Telluraves</taxon>
        <taxon>Australaves</taxon>
        <taxon>Passeriformes</taxon>
        <taxon>Passeroidea</taxon>
        <taxon>Passeridae</taxon>
        <taxon>Chloebia</taxon>
    </lineage>
</organism>
<accession>A0A3L8S867</accession>